<name>A0AA51RQ73_9GAMM</name>
<keyword evidence="1" id="KW-0812">Transmembrane</keyword>
<keyword evidence="1" id="KW-1133">Transmembrane helix</keyword>
<dbReference type="Proteomes" id="UP001239782">
    <property type="component" value="Chromosome"/>
</dbReference>
<reference evidence="2 3" key="1">
    <citation type="submission" date="2023-08" db="EMBL/GenBank/DDBJ databases">
        <title>Pleionea litopenaei sp. nov., isolated from stomach of juvenile Litopenaeus vannamei.</title>
        <authorList>
            <person name="Rho A.M."/>
            <person name="Hwang C.Y."/>
        </authorList>
    </citation>
    <scope>NUCLEOTIDE SEQUENCE [LARGE SCALE GENOMIC DNA]</scope>
    <source>
        <strain evidence="2 3">HL-JVS1</strain>
    </source>
</reference>
<evidence type="ECO:0000256" key="1">
    <source>
        <dbReference type="SAM" id="Phobius"/>
    </source>
</evidence>
<feature type="transmembrane region" description="Helical" evidence="1">
    <location>
        <begin position="132"/>
        <end position="153"/>
    </location>
</feature>
<dbReference type="AlphaFoldDB" id="A0AA51RQ73"/>
<feature type="transmembrane region" description="Helical" evidence="1">
    <location>
        <begin position="12"/>
        <end position="33"/>
    </location>
</feature>
<dbReference type="EMBL" id="CP133548">
    <property type="protein sequence ID" value="WMS85560.1"/>
    <property type="molecule type" value="Genomic_DNA"/>
</dbReference>
<dbReference type="Pfam" id="PF16357">
    <property type="entry name" value="PepSY_TM_like_2"/>
    <property type="match status" value="1"/>
</dbReference>
<evidence type="ECO:0000313" key="2">
    <source>
        <dbReference type="EMBL" id="WMS85560.1"/>
    </source>
</evidence>
<organism evidence="2 3">
    <name type="scientific">Pleionea litopenaei</name>
    <dbReference type="NCBI Taxonomy" id="3070815"/>
    <lineage>
        <taxon>Bacteria</taxon>
        <taxon>Pseudomonadati</taxon>
        <taxon>Pseudomonadota</taxon>
        <taxon>Gammaproteobacteria</taxon>
        <taxon>Oceanospirillales</taxon>
        <taxon>Pleioneaceae</taxon>
        <taxon>Pleionea</taxon>
    </lineage>
</organism>
<accession>A0AA51RQ73</accession>
<evidence type="ECO:0000313" key="3">
    <source>
        <dbReference type="Proteomes" id="UP001239782"/>
    </source>
</evidence>
<protein>
    <submittedName>
        <fullName evidence="2">PepSY-associated TM helix domain-containing protein</fullName>
    </submittedName>
</protein>
<dbReference type="KEGG" id="plei:Q9312_10080"/>
<proteinExistence type="predicted"/>
<feature type="transmembrane region" description="Helical" evidence="1">
    <location>
        <begin position="162"/>
        <end position="178"/>
    </location>
</feature>
<keyword evidence="1" id="KW-0472">Membrane</keyword>
<keyword evidence="3" id="KW-1185">Reference proteome</keyword>
<dbReference type="RefSeq" id="WP_309200713.1">
    <property type="nucleotide sequence ID" value="NZ_CP133548.1"/>
</dbReference>
<dbReference type="InterPro" id="IPR032307">
    <property type="entry name" value="PepSY_TM-like_2"/>
</dbReference>
<sequence length="179" mass="19577">MNRRTLISIHLYLASFFAPAILIMALSGLFYLMDIKGEVGESVVYQGQAESIDLKATDAKEQVEALLTRLNLDADFDYLRGSKTRAVTRPTSGAHYLISVESNNVTVTERSPSLIASIIELHKGHGPSWFRVFQQIMAVGLVIILVSGFLLGVTSPVLKKKSWVITGIGLASFLLLAII</sequence>
<gene>
    <name evidence="2" type="ORF">Q9312_10080</name>
</gene>